<reference evidence="3 4" key="1">
    <citation type="journal article" date="2015" name="Stand. Genomic Sci.">
        <title>Genomic Encyclopedia of Bacterial and Archaeal Type Strains, Phase III: the genomes of soil and plant-associated and newly described type strains.</title>
        <authorList>
            <person name="Whitman W.B."/>
            <person name="Woyke T."/>
            <person name="Klenk H.P."/>
            <person name="Zhou Y."/>
            <person name="Lilburn T.G."/>
            <person name="Beck B.J."/>
            <person name="De Vos P."/>
            <person name="Vandamme P."/>
            <person name="Eisen J.A."/>
            <person name="Garrity G."/>
            <person name="Hugenholtz P."/>
            <person name="Kyrpides N.C."/>
        </authorList>
    </citation>
    <scope>NUCLEOTIDE SEQUENCE [LARGE SCALE GENOMIC DNA]</scope>
    <source>
        <strain evidence="3 4">CV53</strain>
    </source>
</reference>
<name>A0A4R2BL68_9BACI</name>
<dbReference type="PANTHER" id="PTHR46268:SF6">
    <property type="entry name" value="UNIVERSAL STRESS PROTEIN UP12"/>
    <property type="match status" value="1"/>
</dbReference>
<dbReference type="InterPro" id="IPR006016">
    <property type="entry name" value="UspA"/>
</dbReference>
<evidence type="ECO:0000256" key="1">
    <source>
        <dbReference type="ARBA" id="ARBA00008791"/>
    </source>
</evidence>
<evidence type="ECO:0000259" key="2">
    <source>
        <dbReference type="Pfam" id="PF00582"/>
    </source>
</evidence>
<dbReference type="PANTHER" id="PTHR46268">
    <property type="entry name" value="STRESS RESPONSE PROTEIN NHAX"/>
    <property type="match status" value="1"/>
</dbReference>
<dbReference type="CDD" id="cd00293">
    <property type="entry name" value="USP-like"/>
    <property type="match status" value="1"/>
</dbReference>
<gene>
    <name evidence="3" type="ORF">EV146_101337</name>
</gene>
<proteinExistence type="inferred from homology"/>
<dbReference type="SUPFAM" id="SSF52402">
    <property type="entry name" value="Adenine nucleotide alpha hydrolases-like"/>
    <property type="match status" value="1"/>
</dbReference>
<comment type="caution">
    <text evidence="3">The sequence shown here is derived from an EMBL/GenBank/DDBJ whole genome shotgun (WGS) entry which is preliminary data.</text>
</comment>
<dbReference type="Proteomes" id="UP000295689">
    <property type="component" value="Unassembled WGS sequence"/>
</dbReference>
<dbReference type="EMBL" id="SLVV01000001">
    <property type="protein sequence ID" value="TCN28007.1"/>
    <property type="molecule type" value="Genomic_DNA"/>
</dbReference>
<sequence>MSQFNKVVVAYDNSGGCNKALEMAGFLKKLYPLMDLIVVHVYKEKLINVPVESKELAIPGPRIETYTVDELSAPPLALENNAAGKSTHAKLVNSAEQAIYNARTELEKNEVDARYKIIEGNPAESICDFAEAEQADLLILGPPGNTGLKQIFMGSTSQKIAENAPCSVLIAK</sequence>
<dbReference type="Gene3D" id="3.40.50.620">
    <property type="entry name" value="HUPs"/>
    <property type="match status" value="1"/>
</dbReference>
<dbReference type="PRINTS" id="PR01438">
    <property type="entry name" value="UNVRSLSTRESS"/>
</dbReference>
<dbReference type="InterPro" id="IPR006015">
    <property type="entry name" value="Universal_stress_UspA"/>
</dbReference>
<evidence type="ECO:0000313" key="3">
    <source>
        <dbReference type="EMBL" id="TCN28007.1"/>
    </source>
</evidence>
<feature type="domain" description="UspA" evidence="2">
    <location>
        <begin position="4"/>
        <end position="172"/>
    </location>
</feature>
<dbReference type="Pfam" id="PF00582">
    <property type="entry name" value="Usp"/>
    <property type="match status" value="1"/>
</dbReference>
<protein>
    <submittedName>
        <fullName evidence="3">Nucleotide-binding universal stress UspA family protein</fullName>
    </submittedName>
</protein>
<evidence type="ECO:0000313" key="4">
    <source>
        <dbReference type="Proteomes" id="UP000295689"/>
    </source>
</evidence>
<dbReference type="RefSeq" id="WP_132001089.1">
    <property type="nucleotide sequence ID" value="NZ_JABUHM010000006.1"/>
</dbReference>
<comment type="similarity">
    <text evidence="1">Belongs to the universal stress protein A family.</text>
</comment>
<dbReference type="AlphaFoldDB" id="A0A4R2BL68"/>
<keyword evidence="4" id="KW-1185">Reference proteome</keyword>
<accession>A0A4R2BL68</accession>
<dbReference type="InterPro" id="IPR014729">
    <property type="entry name" value="Rossmann-like_a/b/a_fold"/>
</dbReference>
<organism evidence="3 4">
    <name type="scientific">Mesobacillus foraminis</name>
    <dbReference type="NCBI Taxonomy" id="279826"/>
    <lineage>
        <taxon>Bacteria</taxon>
        <taxon>Bacillati</taxon>
        <taxon>Bacillota</taxon>
        <taxon>Bacilli</taxon>
        <taxon>Bacillales</taxon>
        <taxon>Bacillaceae</taxon>
        <taxon>Mesobacillus</taxon>
    </lineage>
</organism>